<evidence type="ECO:0000259" key="4">
    <source>
        <dbReference type="Pfam" id="PF02036"/>
    </source>
</evidence>
<dbReference type="PANTHER" id="PTHR42808:SF3">
    <property type="entry name" value="HYDROXYSTEROID DEHYDROGENASE-LIKE PROTEIN 2"/>
    <property type="match status" value="1"/>
</dbReference>
<evidence type="ECO:0000256" key="3">
    <source>
        <dbReference type="ARBA" id="ARBA00023002"/>
    </source>
</evidence>
<dbReference type="PANTHER" id="PTHR42808">
    <property type="entry name" value="HYDROXYSTEROID DEHYDROGENASE-LIKE PROTEIN 2"/>
    <property type="match status" value="1"/>
</dbReference>
<dbReference type="KEGG" id="lpil:LIP_0221"/>
<evidence type="ECO:0000256" key="2">
    <source>
        <dbReference type="ARBA" id="ARBA00022857"/>
    </source>
</evidence>
<sequence length="107" mass="11389">MPDLNRIFAELHQKLEAAPDRWKETEISCQFDLSGEGGGTYHLVLAGGRADVGPGAPDAPKVTLSMAADAFERMLGGQLNPTAAFMSGQLKIQGDMGMAMKLQGLLQ</sequence>
<reference evidence="6" key="2">
    <citation type="journal article" date="2016" name="Int. J. Syst. Evol. Microbiol.">
        <title>Complete genome sequence and cell structure of Limnochorda pilosa, a Gram-negative spore-former within the phylum Firmicutes.</title>
        <authorList>
            <person name="Watanabe M."/>
            <person name="Kojima H."/>
            <person name="Fukui M."/>
        </authorList>
    </citation>
    <scope>NUCLEOTIDE SEQUENCE [LARGE SCALE GENOMIC DNA]</scope>
    <source>
        <strain evidence="6">HC45</strain>
    </source>
</reference>
<dbReference type="GO" id="GO:0016491">
    <property type="term" value="F:oxidoreductase activity"/>
    <property type="evidence" value="ECO:0007669"/>
    <property type="project" value="UniProtKB-KW"/>
</dbReference>
<dbReference type="STRING" id="1555112.LIP_0221"/>
<dbReference type="RefSeq" id="WP_068133173.1">
    <property type="nucleotide sequence ID" value="NZ_AP014924.1"/>
</dbReference>
<keyword evidence="6" id="KW-1185">Reference proteome</keyword>
<dbReference type="EMBL" id="AP014924">
    <property type="protein sequence ID" value="BAS26078.1"/>
    <property type="molecule type" value="Genomic_DNA"/>
</dbReference>
<evidence type="ECO:0000313" key="5">
    <source>
        <dbReference type="EMBL" id="BAS26078.1"/>
    </source>
</evidence>
<gene>
    <name evidence="5" type="ORF">LIP_0221</name>
</gene>
<dbReference type="Proteomes" id="UP000065807">
    <property type="component" value="Chromosome"/>
</dbReference>
<dbReference type="InterPro" id="IPR003033">
    <property type="entry name" value="SCP2_sterol-bd_dom"/>
</dbReference>
<dbReference type="InterPro" id="IPR036527">
    <property type="entry name" value="SCP2_sterol-bd_dom_sf"/>
</dbReference>
<proteinExistence type="inferred from homology"/>
<name>A0A0K2SG46_LIMPI</name>
<dbReference type="Gene3D" id="3.30.1050.10">
    <property type="entry name" value="SCP2 sterol-binding domain"/>
    <property type="match status" value="1"/>
</dbReference>
<keyword evidence="3" id="KW-0560">Oxidoreductase</keyword>
<dbReference type="Pfam" id="PF02036">
    <property type="entry name" value="SCP2"/>
    <property type="match status" value="1"/>
</dbReference>
<evidence type="ECO:0000313" key="6">
    <source>
        <dbReference type="Proteomes" id="UP000065807"/>
    </source>
</evidence>
<dbReference type="InterPro" id="IPR051935">
    <property type="entry name" value="HSDL2"/>
</dbReference>
<evidence type="ECO:0000256" key="1">
    <source>
        <dbReference type="ARBA" id="ARBA00006484"/>
    </source>
</evidence>
<feature type="domain" description="SCP2" evidence="4">
    <location>
        <begin position="10"/>
        <end position="107"/>
    </location>
</feature>
<accession>A0A0K2SG46</accession>
<organism evidence="5 6">
    <name type="scientific">Limnochorda pilosa</name>
    <dbReference type="NCBI Taxonomy" id="1555112"/>
    <lineage>
        <taxon>Bacteria</taxon>
        <taxon>Bacillati</taxon>
        <taxon>Bacillota</taxon>
        <taxon>Limnochordia</taxon>
        <taxon>Limnochordales</taxon>
        <taxon>Limnochordaceae</taxon>
        <taxon>Limnochorda</taxon>
    </lineage>
</organism>
<comment type="similarity">
    <text evidence="1">Belongs to the short-chain dehydrogenases/reductases (SDR) family.</text>
</comment>
<keyword evidence="2" id="KW-0521">NADP</keyword>
<dbReference type="SUPFAM" id="SSF55718">
    <property type="entry name" value="SCP-like"/>
    <property type="match status" value="1"/>
</dbReference>
<protein>
    <submittedName>
        <fullName evidence="5">Sterol-binding protein</fullName>
    </submittedName>
</protein>
<dbReference type="AlphaFoldDB" id="A0A0K2SG46"/>
<reference evidence="6" key="1">
    <citation type="submission" date="2015-07" db="EMBL/GenBank/DDBJ databases">
        <title>Complete genome sequence and phylogenetic analysis of Limnochorda pilosa.</title>
        <authorList>
            <person name="Watanabe M."/>
            <person name="Kojima H."/>
            <person name="Fukui M."/>
        </authorList>
    </citation>
    <scope>NUCLEOTIDE SEQUENCE [LARGE SCALE GENOMIC DNA]</scope>
    <source>
        <strain evidence="6">HC45</strain>
    </source>
</reference>
<dbReference type="OrthoDB" id="9804656at2"/>